<evidence type="ECO:0000256" key="5">
    <source>
        <dbReference type="ARBA" id="ARBA00023136"/>
    </source>
</evidence>
<keyword evidence="5 6" id="KW-0472">Membrane</keyword>
<comment type="caution">
    <text evidence="7">The sequence shown here is derived from an EMBL/GenBank/DDBJ whole genome shotgun (WGS) entry which is preliminary data.</text>
</comment>
<keyword evidence="3 6" id="KW-0812">Transmembrane</keyword>
<evidence type="ECO:0000256" key="3">
    <source>
        <dbReference type="ARBA" id="ARBA00022692"/>
    </source>
</evidence>
<evidence type="ECO:0000256" key="2">
    <source>
        <dbReference type="ARBA" id="ARBA00007165"/>
    </source>
</evidence>
<sequence length="224" mass="24650">MSRRMIFPLLLGLVGATVLVSLGVWQMQRLDWKLGVIAAIEARIDEAPVAIPDSPTEADDEYLAVRAEGRIGGPELHVLASTRAAGAGFRIIQALDTDDGRRILLDRGFVPEVQKDLSRDTGARIEVTGTLLWPDDRSDATPAPDLGRNIWFSRDIDAMSAALDTEPVLLVVTQSSAAPPPFPQPVTVNIRNDHLQYAITWFGLAAVWIGMTGYLLWRIKRRTD</sequence>
<keyword evidence="8" id="KW-1185">Reference proteome</keyword>
<evidence type="ECO:0000313" key="7">
    <source>
        <dbReference type="EMBL" id="MXU66854.1"/>
    </source>
</evidence>
<evidence type="ECO:0000256" key="4">
    <source>
        <dbReference type="ARBA" id="ARBA00022989"/>
    </source>
</evidence>
<dbReference type="RefSeq" id="WP_160856521.1">
    <property type="nucleotide sequence ID" value="NZ_WUWG01000008.1"/>
</dbReference>
<dbReference type="PANTHER" id="PTHR23427">
    <property type="entry name" value="SURFEIT LOCUS PROTEIN"/>
    <property type="match status" value="1"/>
</dbReference>
<keyword evidence="6" id="KW-1003">Cell membrane</keyword>
<reference evidence="7 8" key="1">
    <citation type="submission" date="2019-12" db="EMBL/GenBank/DDBJ databases">
        <title>Strain KN286 was isolated from seawater, which was collected from Caroline Seamount in the tropical western Pacific.</title>
        <authorList>
            <person name="Wang Q."/>
        </authorList>
    </citation>
    <scope>NUCLEOTIDE SEQUENCE [LARGE SCALE GENOMIC DNA]</scope>
    <source>
        <strain evidence="7 8">KN286</strain>
    </source>
</reference>
<dbReference type="Pfam" id="PF02104">
    <property type="entry name" value="SURF1"/>
    <property type="match status" value="1"/>
</dbReference>
<dbReference type="InterPro" id="IPR045214">
    <property type="entry name" value="Surf1/Surf4"/>
</dbReference>
<dbReference type="AlphaFoldDB" id="A0A6B0U0Z0"/>
<name>A0A6B0U0Z0_9RHOB</name>
<keyword evidence="4 6" id="KW-1133">Transmembrane helix</keyword>
<dbReference type="EMBL" id="WUWG01000008">
    <property type="protein sequence ID" value="MXU66854.1"/>
    <property type="molecule type" value="Genomic_DNA"/>
</dbReference>
<dbReference type="GO" id="GO:0005886">
    <property type="term" value="C:plasma membrane"/>
    <property type="evidence" value="ECO:0007669"/>
    <property type="project" value="UniProtKB-SubCell"/>
</dbReference>
<organism evidence="7 8">
    <name type="scientific">Oceanomicrobium pacificus</name>
    <dbReference type="NCBI Taxonomy" id="2692916"/>
    <lineage>
        <taxon>Bacteria</taxon>
        <taxon>Pseudomonadati</taxon>
        <taxon>Pseudomonadota</taxon>
        <taxon>Alphaproteobacteria</taxon>
        <taxon>Rhodobacterales</taxon>
        <taxon>Paracoccaceae</taxon>
        <taxon>Oceanomicrobium</taxon>
    </lineage>
</organism>
<dbReference type="PROSITE" id="PS50895">
    <property type="entry name" value="SURF1"/>
    <property type="match status" value="1"/>
</dbReference>
<comment type="subcellular location">
    <subcellularLocation>
        <location evidence="6">Cell membrane</location>
        <topology evidence="6">Multi-pass membrane protein</topology>
    </subcellularLocation>
    <subcellularLocation>
        <location evidence="1">Membrane</location>
    </subcellularLocation>
</comment>
<evidence type="ECO:0000256" key="6">
    <source>
        <dbReference type="RuleBase" id="RU363076"/>
    </source>
</evidence>
<proteinExistence type="inferred from homology"/>
<accession>A0A6B0U0Z0</accession>
<comment type="caution">
    <text evidence="6">Lacks conserved residue(s) required for the propagation of feature annotation.</text>
</comment>
<dbReference type="InterPro" id="IPR002994">
    <property type="entry name" value="Surf1/Shy1"/>
</dbReference>
<feature type="transmembrane region" description="Helical" evidence="6">
    <location>
        <begin position="195"/>
        <end position="217"/>
    </location>
</feature>
<dbReference type="Proteomes" id="UP000436016">
    <property type="component" value="Unassembled WGS sequence"/>
</dbReference>
<dbReference type="PANTHER" id="PTHR23427:SF2">
    <property type="entry name" value="SURFEIT LOCUS PROTEIN 1"/>
    <property type="match status" value="1"/>
</dbReference>
<evidence type="ECO:0000256" key="1">
    <source>
        <dbReference type="ARBA" id="ARBA00004370"/>
    </source>
</evidence>
<dbReference type="CDD" id="cd06662">
    <property type="entry name" value="SURF1"/>
    <property type="match status" value="1"/>
</dbReference>
<protein>
    <recommendedName>
        <fullName evidence="6">SURF1-like protein</fullName>
    </recommendedName>
</protein>
<gene>
    <name evidence="7" type="ORF">GSH16_15495</name>
</gene>
<comment type="similarity">
    <text evidence="2 6">Belongs to the SURF1 family.</text>
</comment>
<evidence type="ECO:0000313" key="8">
    <source>
        <dbReference type="Proteomes" id="UP000436016"/>
    </source>
</evidence>